<evidence type="ECO:0000313" key="1">
    <source>
        <dbReference type="EMBL" id="MFH4982527.1"/>
    </source>
</evidence>
<protein>
    <recommendedName>
        <fullName evidence="3">Amine oxidase domain-containing protein</fullName>
    </recommendedName>
</protein>
<dbReference type="EMBL" id="JBGFUD010009504">
    <property type="protein sequence ID" value="MFH4982527.1"/>
    <property type="molecule type" value="Genomic_DNA"/>
</dbReference>
<proteinExistence type="predicted"/>
<evidence type="ECO:0000313" key="2">
    <source>
        <dbReference type="Proteomes" id="UP001608902"/>
    </source>
</evidence>
<evidence type="ECO:0008006" key="3">
    <source>
        <dbReference type="Google" id="ProtNLM"/>
    </source>
</evidence>
<dbReference type="Gene3D" id="3.50.50.60">
    <property type="entry name" value="FAD/NAD(P)-binding domain"/>
    <property type="match status" value="1"/>
</dbReference>
<gene>
    <name evidence="1" type="ORF">AB6A40_009236</name>
</gene>
<organism evidence="1 2">
    <name type="scientific">Gnathostoma spinigerum</name>
    <dbReference type="NCBI Taxonomy" id="75299"/>
    <lineage>
        <taxon>Eukaryota</taxon>
        <taxon>Metazoa</taxon>
        <taxon>Ecdysozoa</taxon>
        <taxon>Nematoda</taxon>
        <taxon>Chromadorea</taxon>
        <taxon>Rhabditida</taxon>
        <taxon>Spirurina</taxon>
        <taxon>Gnathostomatomorpha</taxon>
        <taxon>Gnathostomatoidea</taxon>
        <taxon>Gnathostomatidae</taxon>
        <taxon>Gnathostoma</taxon>
    </lineage>
</organism>
<dbReference type="InterPro" id="IPR036188">
    <property type="entry name" value="FAD/NAD-bd_sf"/>
</dbReference>
<dbReference type="AlphaFoldDB" id="A0ABD6ETS6"/>
<dbReference type="Proteomes" id="UP001608902">
    <property type="component" value="Unassembled WGS sequence"/>
</dbReference>
<accession>A0ABD6ETS6</accession>
<reference evidence="1 2" key="1">
    <citation type="submission" date="2024-08" db="EMBL/GenBank/DDBJ databases">
        <title>Gnathostoma spinigerum genome.</title>
        <authorList>
            <person name="Gonzalez-Bertolin B."/>
            <person name="Monzon S."/>
            <person name="Zaballos A."/>
            <person name="Jimenez P."/>
            <person name="Dekumyoy P."/>
            <person name="Varona S."/>
            <person name="Cuesta I."/>
            <person name="Sumanam S."/>
            <person name="Adisakwattana P."/>
            <person name="Gasser R.B."/>
            <person name="Hernandez-Gonzalez A."/>
            <person name="Young N.D."/>
            <person name="Perteguer M.J."/>
        </authorList>
    </citation>
    <scope>NUCLEOTIDE SEQUENCE [LARGE SCALE GENOMIC DNA]</scope>
    <source>
        <strain evidence="1">AL3</strain>
        <tissue evidence="1">Liver</tissue>
    </source>
</reference>
<sequence length="222" mass="26054">MSLWFSSLFRFQLETRRSDGVHCSHSYDVLLSTLPITELGRISNLALPIKLEYSKVALVGIGLRNPQTEWTQTVTWAYYPYSDTVFYRCTFLSNFNDYMTPSYDEYWSVLCEIGLGSNESFKEEELIRRTIEGLQSKRVIEKESEIVDKWIHVLPFGYPIPTIGRDDELRRVQKIFQAHDLHSRGRFGGWKYEISNQDHSFVMGIQFINYLLYGTKETLYIV</sequence>
<name>A0ABD6ETS6_9BILA</name>
<comment type="caution">
    <text evidence="1">The sequence shown here is derived from an EMBL/GenBank/DDBJ whole genome shotgun (WGS) entry which is preliminary data.</text>
</comment>
<keyword evidence="2" id="KW-1185">Reference proteome</keyword>